<accession>A0A5B2XBH5</accession>
<dbReference type="AlphaFoldDB" id="A0A5B2XBH5"/>
<evidence type="ECO:0000313" key="1">
    <source>
        <dbReference type="EMBL" id="KAA2260997.1"/>
    </source>
</evidence>
<gene>
    <name evidence="1" type="ORF">F0L68_19605</name>
</gene>
<dbReference type="EMBL" id="VUOB01000033">
    <property type="protein sequence ID" value="KAA2260997.1"/>
    <property type="molecule type" value="Genomic_DNA"/>
</dbReference>
<sequence>MSVVRTHHYSVDPADFDELLVRRAALITAIRAAHSGLAEVRLTRLEDGTYTDAWRWDSAEQFGAALAALPDFPQAPAAMSLLTDATAVNGEIVDQR</sequence>
<organism evidence="1 2">
    <name type="scientific">Solihabitans fulvus</name>
    <dbReference type="NCBI Taxonomy" id="1892852"/>
    <lineage>
        <taxon>Bacteria</taxon>
        <taxon>Bacillati</taxon>
        <taxon>Actinomycetota</taxon>
        <taxon>Actinomycetes</taxon>
        <taxon>Pseudonocardiales</taxon>
        <taxon>Pseudonocardiaceae</taxon>
        <taxon>Solihabitans</taxon>
    </lineage>
</organism>
<evidence type="ECO:0000313" key="2">
    <source>
        <dbReference type="Proteomes" id="UP000323454"/>
    </source>
</evidence>
<keyword evidence="2" id="KW-1185">Reference proteome</keyword>
<dbReference type="OrthoDB" id="255603at2"/>
<reference evidence="1 2" key="2">
    <citation type="submission" date="2019-09" db="EMBL/GenBank/DDBJ databases">
        <authorList>
            <person name="Jin C."/>
        </authorList>
    </citation>
    <scope>NUCLEOTIDE SEQUENCE [LARGE SCALE GENOMIC DNA]</scope>
    <source>
        <strain evidence="1 2">AN110305</strain>
    </source>
</reference>
<protein>
    <recommendedName>
        <fullName evidence="3">Antibiotic biosynthesis monooxygenase</fullName>
    </recommendedName>
</protein>
<name>A0A5B2XBH5_9PSEU</name>
<comment type="caution">
    <text evidence="1">The sequence shown here is derived from an EMBL/GenBank/DDBJ whole genome shotgun (WGS) entry which is preliminary data.</text>
</comment>
<reference evidence="1 2" key="1">
    <citation type="submission" date="2019-09" db="EMBL/GenBank/DDBJ databases">
        <title>Goodfellowia gen. nov., a new genus of the Pseudonocardineae related to Actinoalloteichus, containing Goodfellowia coeruleoviolacea gen. nov., comb. nov. gen. nov., comb. nov.</title>
        <authorList>
            <person name="Labeda D."/>
        </authorList>
    </citation>
    <scope>NUCLEOTIDE SEQUENCE [LARGE SCALE GENOMIC DNA]</scope>
    <source>
        <strain evidence="1 2">AN110305</strain>
    </source>
</reference>
<evidence type="ECO:0008006" key="3">
    <source>
        <dbReference type="Google" id="ProtNLM"/>
    </source>
</evidence>
<dbReference type="Proteomes" id="UP000323454">
    <property type="component" value="Unassembled WGS sequence"/>
</dbReference>
<dbReference type="RefSeq" id="WP_149851050.1">
    <property type="nucleotide sequence ID" value="NZ_VUOB01000033.1"/>
</dbReference>
<proteinExistence type="predicted"/>